<reference evidence="10 11" key="1">
    <citation type="submission" date="2017-04" db="EMBL/GenBank/DDBJ databases">
        <title>The whole genome sequencing and assembly of Halobacillus mangrovi strain.</title>
        <authorList>
            <person name="Lee S.-J."/>
            <person name="Park M.-K."/>
            <person name="Kim J.-Y."/>
            <person name="Lee Y.-J."/>
            <person name="Yi H."/>
            <person name="Bahn Y.-S."/>
            <person name="Kim J.F."/>
            <person name="Lee D.-W."/>
        </authorList>
    </citation>
    <scope>NUCLEOTIDE SEQUENCE [LARGE SCALE GENOMIC DNA]</scope>
    <source>
        <strain evidence="10 11">KTB 131</strain>
    </source>
</reference>
<feature type="transmembrane region" description="Helical" evidence="8">
    <location>
        <begin position="231"/>
        <end position="247"/>
    </location>
</feature>
<evidence type="ECO:0000256" key="6">
    <source>
        <dbReference type="ARBA" id="ARBA00022989"/>
    </source>
</evidence>
<feature type="transmembrane region" description="Helical" evidence="8">
    <location>
        <begin position="21"/>
        <end position="40"/>
    </location>
</feature>
<feature type="transmembrane region" description="Helical" evidence="8">
    <location>
        <begin position="459"/>
        <end position="483"/>
    </location>
</feature>
<dbReference type="KEGG" id="hmn:HM131_04745"/>
<dbReference type="GO" id="GO:0009103">
    <property type="term" value="P:lipopolysaccharide biosynthetic process"/>
    <property type="evidence" value="ECO:0007669"/>
    <property type="project" value="UniProtKB-ARBA"/>
</dbReference>
<dbReference type="GO" id="GO:0016763">
    <property type="term" value="F:pentosyltransferase activity"/>
    <property type="evidence" value="ECO:0007669"/>
    <property type="project" value="TreeGrafter"/>
</dbReference>
<comment type="subcellular location">
    <subcellularLocation>
        <location evidence="1">Cell membrane</location>
        <topology evidence="1">Multi-pass membrane protein</topology>
    </subcellularLocation>
</comment>
<evidence type="ECO:0000256" key="4">
    <source>
        <dbReference type="ARBA" id="ARBA00022679"/>
    </source>
</evidence>
<evidence type="ECO:0000256" key="1">
    <source>
        <dbReference type="ARBA" id="ARBA00004651"/>
    </source>
</evidence>
<organism evidence="10 11">
    <name type="scientific">Halobacillus mangrovi</name>
    <dbReference type="NCBI Taxonomy" id="402384"/>
    <lineage>
        <taxon>Bacteria</taxon>
        <taxon>Bacillati</taxon>
        <taxon>Bacillota</taxon>
        <taxon>Bacilli</taxon>
        <taxon>Bacillales</taxon>
        <taxon>Bacillaceae</taxon>
        <taxon>Halobacillus</taxon>
    </lineage>
</organism>
<evidence type="ECO:0000313" key="11">
    <source>
        <dbReference type="Proteomes" id="UP000192527"/>
    </source>
</evidence>
<keyword evidence="2" id="KW-1003">Cell membrane</keyword>
<feature type="transmembrane region" description="Helical" evidence="8">
    <location>
        <begin position="52"/>
        <end position="72"/>
    </location>
</feature>
<evidence type="ECO:0000259" key="9">
    <source>
        <dbReference type="Pfam" id="PF13231"/>
    </source>
</evidence>
<keyword evidence="4" id="KW-0808">Transferase</keyword>
<dbReference type="PANTHER" id="PTHR33908">
    <property type="entry name" value="MANNOSYLTRANSFERASE YKCB-RELATED"/>
    <property type="match status" value="1"/>
</dbReference>
<sequence>MIRRLKRRSRPMTAFNKYFKAFCVLTILLVGAIYMGYGFYVNVEQLDDFYDWPSFFIVAAGLLVMGIAYAVTRLPIPRVYYVSGMLILAFLLRLLWVLFVPTEPESDFLTLHNAALSVTEGDFSFTENSYFQKWVYQLGFVMYQALIIFLFGEDIFILQFFNILFSVAMVWMVYKITTEIFEEKAGHLAGLIYTFYIPAIVMTSLLTNQILATLLFYIGAYLLVKRFEDKNWSWIAIGVLFALGHIIRPLGSFVLLAAGIFVFVVYLLRNNRRNILINSGKFLGVITTYLLVLTIASQTLIISGISDYPLENRDPKWKFVVGLNHETRGTYSNEGSKTLSNLSWKERLAKEEEMIEERLSDPSRLPPLFHDKFSIMWGDRDASIMWSYQGDDEDFKDWLYKTDKFIYLQFFIFGMIAIFGLIKSAKGNLENKQQKALFFVLFIIGYAMIHLLIEIQTRYRFVLMPGLITLQSYGVYVLHRLFIRSKKRESIRKSSAS</sequence>
<feature type="transmembrane region" description="Helical" evidence="8">
    <location>
        <begin position="79"/>
        <end position="99"/>
    </location>
</feature>
<accession>A0A1W5ZSE0</accession>
<evidence type="ECO:0000256" key="3">
    <source>
        <dbReference type="ARBA" id="ARBA00022676"/>
    </source>
</evidence>
<dbReference type="OrthoDB" id="2787520at2"/>
<evidence type="ECO:0000256" key="2">
    <source>
        <dbReference type="ARBA" id="ARBA00022475"/>
    </source>
</evidence>
<name>A0A1W5ZSE0_9BACI</name>
<evidence type="ECO:0000256" key="7">
    <source>
        <dbReference type="ARBA" id="ARBA00023136"/>
    </source>
</evidence>
<feature type="transmembrane region" description="Helical" evidence="8">
    <location>
        <begin position="282"/>
        <end position="305"/>
    </location>
</feature>
<evidence type="ECO:0000256" key="8">
    <source>
        <dbReference type="SAM" id="Phobius"/>
    </source>
</evidence>
<dbReference type="Proteomes" id="UP000192527">
    <property type="component" value="Chromosome"/>
</dbReference>
<feature type="domain" description="Glycosyltransferase RgtA/B/C/D-like" evidence="9">
    <location>
        <begin position="144"/>
        <end position="293"/>
    </location>
</feature>
<keyword evidence="7 8" id="KW-0472">Membrane</keyword>
<proteinExistence type="predicted"/>
<feature type="transmembrane region" description="Helical" evidence="8">
    <location>
        <begin position="405"/>
        <end position="424"/>
    </location>
</feature>
<dbReference type="GO" id="GO:0005886">
    <property type="term" value="C:plasma membrane"/>
    <property type="evidence" value="ECO:0007669"/>
    <property type="project" value="UniProtKB-SubCell"/>
</dbReference>
<feature type="transmembrane region" description="Helical" evidence="8">
    <location>
        <begin position="436"/>
        <end position="453"/>
    </location>
</feature>
<dbReference type="PANTHER" id="PTHR33908:SF11">
    <property type="entry name" value="MEMBRANE PROTEIN"/>
    <property type="match status" value="1"/>
</dbReference>
<dbReference type="InterPro" id="IPR050297">
    <property type="entry name" value="LipidA_mod_glycosyltrf_83"/>
</dbReference>
<evidence type="ECO:0000256" key="5">
    <source>
        <dbReference type="ARBA" id="ARBA00022692"/>
    </source>
</evidence>
<feature type="transmembrane region" description="Helical" evidence="8">
    <location>
        <begin position="134"/>
        <end position="151"/>
    </location>
</feature>
<dbReference type="Pfam" id="PF13231">
    <property type="entry name" value="PMT_2"/>
    <property type="match status" value="1"/>
</dbReference>
<keyword evidence="6 8" id="KW-1133">Transmembrane helix</keyword>
<feature type="transmembrane region" description="Helical" evidence="8">
    <location>
        <begin position="253"/>
        <end position="270"/>
    </location>
</feature>
<gene>
    <name evidence="10" type="ORF">HM131_04745</name>
</gene>
<keyword evidence="11" id="KW-1185">Reference proteome</keyword>
<feature type="transmembrane region" description="Helical" evidence="8">
    <location>
        <begin position="194"/>
        <end position="224"/>
    </location>
</feature>
<dbReference type="EMBL" id="CP020772">
    <property type="protein sequence ID" value="ARI76185.1"/>
    <property type="molecule type" value="Genomic_DNA"/>
</dbReference>
<evidence type="ECO:0000313" key="10">
    <source>
        <dbReference type="EMBL" id="ARI76185.1"/>
    </source>
</evidence>
<keyword evidence="3" id="KW-0328">Glycosyltransferase</keyword>
<feature type="transmembrane region" description="Helical" evidence="8">
    <location>
        <begin position="156"/>
        <end position="174"/>
    </location>
</feature>
<dbReference type="STRING" id="402384.HM131_04745"/>
<dbReference type="AlphaFoldDB" id="A0A1W5ZSE0"/>
<keyword evidence="5 8" id="KW-0812">Transmembrane</keyword>
<protein>
    <recommendedName>
        <fullName evidence="9">Glycosyltransferase RgtA/B/C/D-like domain-containing protein</fullName>
    </recommendedName>
</protein>
<dbReference type="InterPro" id="IPR038731">
    <property type="entry name" value="RgtA/B/C-like"/>
</dbReference>